<reference evidence="4" key="2">
    <citation type="submission" date="2020-06" db="EMBL/GenBank/DDBJ databases">
        <title>Helianthus annuus Genome sequencing and assembly Release 2.</title>
        <authorList>
            <person name="Gouzy J."/>
            <person name="Langlade N."/>
            <person name="Munos S."/>
        </authorList>
    </citation>
    <scope>NUCLEOTIDE SEQUENCE</scope>
    <source>
        <tissue evidence="4">Leaves</tissue>
    </source>
</reference>
<dbReference type="Proteomes" id="UP000215914">
    <property type="component" value="Unassembled WGS sequence"/>
</dbReference>
<evidence type="ECO:0000256" key="1">
    <source>
        <dbReference type="SAM" id="Coils"/>
    </source>
</evidence>
<evidence type="ECO:0000259" key="3">
    <source>
        <dbReference type="Pfam" id="PF04195"/>
    </source>
</evidence>
<dbReference type="Pfam" id="PF04195">
    <property type="entry name" value="Transposase_28"/>
    <property type="match status" value="1"/>
</dbReference>
<feature type="region of interest" description="Disordered" evidence="2">
    <location>
        <begin position="1"/>
        <end position="33"/>
    </location>
</feature>
<comment type="caution">
    <text evidence="4">The sequence shown here is derived from an EMBL/GenBank/DDBJ whole genome shotgun (WGS) entry which is preliminary data.</text>
</comment>
<feature type="coiled-coil region" evidence="1">
    <location>
        <begin position="743"/>
        <end position="854"/>
    </location>
</feature>
<dbReference type="EMBL" id="MNCJ02000330">
    <property type="protein sequence ID" value="KAF5762641.1"/>
    <property type="molecule type" value="Genomic_DNA"/>
</dbReference>
<feature type="region of interest" description="Disordered" evidence="2">
    <location>
        <begin position="372"/>
        <end position="476"/>
    </location>
</feature>
<evidence type="ECO:0000256" key="2">
    <source>
        <dbReference type="SAM" id="MobiDB-lite"/>
    </source>
</evidence>
<proteinExistence type="predicted"/>
<accession>A0A9K3H175</accession>
<dbReference type="PANTHER" id="PTHR31099:SF49">
    <property type="entry name" value="MYOSIN HEAVY CHAIN-LIKE PROTEIN"/>
    <property type="match status" value="1"/>
</dbReference>
<gene>
    <name evidence="4" type="ORF">HanXRQr2_Chr15g0671321</name>
</gene>
<dbReference type="PANTHER" id="PTHR31099">
    <property type="entry name" value="OS06G0165300 PROTEIN"/>
    <property type="match status" value="1"/>
</dbReference>
<keyword evidence="5" id="KW-1185">Reference proteome</keyword>
<protein>
    <recommendedName>
        <fullName evidence="3">Transposase (putative) gypsy type domain-containing protein</fullName>
    </recommendedName>
</protein>
<name>A0A9K3H175_HELAN</name>
<feature type="compositionally biased region" description="Basic and acidic residues" evidence="2">
    <location>
        <begin position="513"/>
        <end position="532"/>
    </location>
</feature>
<feature type="coiled-coil region" evidence="1">
    <location>
        <begin position="647"/>
        <end position="692"/>
    </location>
</feature>
<feature type="domain" description="Transposase (putative) gypsy type" evidence="3">
    <location>
        <begin position="84"/>
        <end position="142"/>
    </location>
</feature>
<dbReference type="AlphaFoldDB" id="A0A9K3H175"/>
<sequence length="890" mass="97838">MAEPSSPHNVEGENPEQPIVAEEEDEGAAGGGLPALKWTRKSFDRLMLEVQMPSEYVARYPSEGDTGADAPVGYVTMWSDFFGDCNLRLPLTVFVVDILEWYKVHISQVSPFGMIRIRNFEFTFRALGIEPTVGDFRRFYQMTVFMGFFSFRQRDGTPKLMTPPKGMTMWKKKFFYIKSAALAVEMTFRNVTETIIAETIAMPSLKSVQWFPQLQTIESVKLTNTQLWLLRMMLRRGKNSKPVVREKSGDAPAWRMFAPDFEGTVETVVCADGEQDHNSIIRSNFRVPTAAALAVELPVGKGDLGALGDPEAKGVPKRQTVKGVRFRQKKIKEVTTVPHLVPQAAGISHSSFRRHKDYVIVSDTLEGLGTAAESRSGAAKKQAEEAAAGPPVIGEKRRPEQKAAGGVETKRRRLVTKGSAPTQKKPAVVVEPQDEDFSIFDAPESPPRDTGAGATEVPSTPPIKVVPESTVQKEGTAENAAAQIFDTVDSSNNLISPNEGDDLSVRFTATGKQHSDAEPQKTGAEARQHDAGPQKSAVDKGTSSSAGGAGYDGPPIQPGESELEYYYRTYSQDRSTLYHRPPWTVLQGDDIANDPAACREILGGLGTPFEVERARAAPRELRINQLSTMLVGTSIVANAMLEDYKVLSRREEEAVRLRAEAEKLVRAARAGAEQLEKDKAAFEKQKQTSEWAATVQLKQVRTLAKLLADERKRWEEISSNERKKWNESWAKQNNLLFHTRQELANAKAANVALGNEKAAAEAASAKALQAKDEALKALEEAKAAGARASKALEEAAEKESRSSKALEEVNAERIRLDKVVSSLQAEVQARAVAVTDLTARVSDAEKRADAAAEAKDALVSSFNQLEADREWLRTHGIARVSIRCLYICLD</sequence>
<evidence type="ECO:0000313" key="5">
    <source>
        <dbReference type="Proteomes" id="UP000215914"/>
    </source>
</evidence>
<dbReference type="Gramene" id="mRNA:HanXRQr2_Chr15g0671321">
    <property type="protein sequence ID" value="mRNA:HanXRQr2_Chr15g0671321"/>
    <property type="gene ID" value="HanXRQr2_Chr15g0671321"/>
</dbReference>
<organism evidence="4 5">
    <name type="scientific">Helianthus annuus</name>
    <name type="common">Common sunflower</name>
    <dbReference type="NCBI Taxonomy" id="4232"/>
    <lineage>
        <taxon>Eukaryota</taxon>
        <taxon>Viridiplantae</taxon>
        <taxon>Streptophyta</taxon>
        <taxon>Embryophyta</taxon>
        <taxon>Tracheophyta</taxon>
        <taxon>Spermatophyta</taxon>
        <taxon>Magnoliopsida</taxon>
        <taxon>eudicotyledons</taxon>
        <taxon>Gunneridae</taxon>
        <taxon>Pentapetalae</taxon>
        <taxon>asterids</taxon>
        <taxon>campanulids</taxon>
        <taxon>Asterales</taxon>
        <taxon>Asteraceae</taxon>
        <taxon>Asteroideae</taxon>
        <taxon>Heliantheae alliance</taxon>
        <taxon>Heliantheae</taxon>
        <taxon>Helianthus</taxon>
    </lineage>
</organism>
<dbReference type="InterPro" id="IPR007321">
    <property type="entry name" value="Transposase_28"/>
</dbReference>
<reference evidence="4" key="1">
    <citation type="journal article" date="2017" name="Nature">
        <title>The sunflower genome provides insights into oil metabolism, flowering and Asterid evolution.</title>
        <authorList>
            <person name="Badouin H."/>
            <person name="Gouzy J."/>
            <person name="Grassa C.J."/>
            <person name="Murat F."/>
            <person name="Staton S.E."/>
            <person name="Cottret L."/>
            <person name="Lelandais-Briere C."/>
            <person name="Owens G.L."/>
            <person name="Carrere S."/>
            <person name="Mayjonade B."/>
            <person name="Legrand L."/>
            <person name="Gill N."/>
            <person name="Kane N.C."/>
            <person name="Bowers J.E."/>
            <person name="Hubner S."/>
            <person name="Bellec A."/>
            <person name="Berard A."/>
            <person name="Berges H."/>
            <person name="Blanchet N."/>
            <person name="Boniface M.C."/>
            <person name="Brunel D."/>
            <person name="Catrice O."/>
            <person name="Chaidir N."/>
            <person name="Claudel C."/>
            <person name="Donnadieu C."/>
            <person name="Faraut T."/>
            <person name="Fievet G."/>
            <person name="Helmstetter N."/>
            <person name="King M."/>
            <person name="Knapp S.J."/>
            <person name="Lai Z."/>
            <person name="Le Paslier M.C."/>
            <person name="Lippi Y."/>
            <person name="Lorenzon L."/>
            <person name="Mandel J.R."/>
            <person name="Marage G."/>
            <person name="Marchand G."/>
            <person name="Marquand E."/>
            <person name="Bret-Mestries E."/>
            <person name="Morien E."/>
            <person name="Nambeesan S."/>
            <person name="Nguyen T."/>
            <person name="Pegot-Espagnet P."/>
            <person name="Pouilly N."/>
            <person name="Raftis F."/>
            <person name="Sallet E."/>
            <person name="Schiex T."/>
            <person name="Thomas J."/>
            <person name="Vandecasteele C."/>
            <person name="Vares D."/>
            <person name="Vear F."/>
            <person name="Vautrin S."/>
            <person name="Crespi M."/>
            <person name="Mangin B."/>
            <person name="Burke J.M."/>
            <person name="Salse J."/>
            <person name="Munos S."/>
            <person name="Vincourt P."/>
            <person name="Rieseberg L.H."/>
            <person name="Langlade N.B."/>
        </authorList>
    </citation>
    <scope>NUCLEOTIDE SEQUENCE</scope>
    <source>
        <tissue evidence="4">Leaves</tissue>
    </source>
</reference>
<feature type="region of interest" description="Disordered" evidence="2">
    <location>
        <begin position="511"/>
        <end position="560"/>
    </location>
</feature>
<evidence type="ECO:0000313" key="4">
    <source>
        <dbReference type="EMBL" id="KAF5762641.1"/>
    </source>
</evidence>
<keyword evidence="1" id="KW-0175">Coiled coil</keyword>